<evidence type="ECO:0000256" key="5">
    <source>
        <dbReference type="ARBA" id="ARBA00022825"/>
    </source>
</evidence>
<dbReference type="CDD" id="cd21112">
    <property type="entry name" value="alphaLP-like"/>
    <property type="match status" value="1"/>
</dbReference>
<dbReference type="Proteomes" id="UP001365781">
    <property type="component" value="Unassembled WGS sequence"/>
</dbReference>
<keyword evidence="12" id="KW-1185">Reference proteome</keyword>
<keyword evidence="6" id="KW-0865">Zymogen</keyword>
<sequence>MRRLSTPRTSMTVTICSLFAVLAVPTASAAPAPTPAPMSDPAQARALAAEIGADRTGGVYYDDAGQLVVAVTDEAAARTVRAEGGTAEVVEHSAAELASVQAALDARIADADPIANTSWGVDPNTNQISVKIFEGVSAADQKRLTDLVAGYGDAVRVERYPGTLRANAYESLGGIGIKAADSGAECTLGFNVRNSAGEKYFVTAGHCVNAPDRLFWHRQAGNIYFGKRTEWYDFGGNEKDYAVVKYNEDDPTDVAAYGAVRAAGVEYEITDSRYPFDGESVKRAGAVTSDLVGHVVSPSETVTVSGVVLKNMIMTTNCSKEGDSGGPLWAQTDALGILSGGNTPDSEPCNSAQDKYLSVFQPVHWVLAHHGLSAY</sequence>
<protein>
    <submittedName>
        <fullName evidence="11">S1 family peptidase</fullName>
    </submittedName>
</protein>
<evidence type="ECO:0000256" key="8">
    <source>
        <dbReference type="SAM" id="SignalP"/>
    </source>
</evidence>
<feature type="signal peptide" evidence="8">
    <location>
        <begin position="1"/>
        <end position="29"/>
    </location>
</feature>
<reference evidence="11 12" key="1">
    <citation type="submission" date="2024-03" db="EMBL/GenBank/DDBJ databases">
        <title>First Report of Pectobacterium brasiliscabiei causing potato scab in china.</title>
        <authorList>
            <person name="Handique U."/>
        </authorList>
    </citation>
    <scope>NUCLEOTIDE SEQUENCE [LARGE SCALE GENOMIC DNA]</scope>
    <source>
        <strain evidence="11 12">ZRIMU1503</strain>
    </source>
</reference>
<dbReference type="InterPro" id="IPR009003">
    <property type="entry name" value="Peptidase_S1_PA"/>
</dbReference>
<evidence type="ECO:0000256" key="3">
    <source>
        <dbReference type="ARBA" id="ARBA00022729"/>
    </source>
</evidence>
<evidence type="ECO:0000313" key="12">
    <source>
        <dbReference type="Proteomes" id="UP001365781"/>
    </source>
</evidence>
<comment type="caution">
    <text evidence="11">The sequence shown here is derived from an EMBL/GenBank/DDBJ whole genome shotgun (WGS) entry which is preliminary data.</text>
</comment>
<dbReference type="InterPro" id="IPR004236">
    <property type="entry name" value="Pept_S1_alpha_lytic"/>
</dbReference>
<evidence type="ECO:0000259" key="10">
    <source>
        <dbReference type="Pfam" id="PF02983"/>
    </source>
</evidence>
<evidence type="ECO:0000256" key="6">
    <source>
        <dbReference type="ARBA" id="ARBA00023145"/>
    </source>
</evidence>
<feature type="domain" description="Peptidase S1A alpha-lytic prodomain" evidence="10">
    <location>
        <begin position="92"/>
        <end position="145"/>
    </location>
</feature>
<dbReference type="InterPro" id="IPR035070">
    <property type="entry name" value="Streptogrisin_prodomain"/>
</dbReference>
<organism evidence="11 12">
    <name type="scientific">Streptomyces brasiliscabiei</name>
    <dbReference type="NCBI Taxonomy" id="2736302"/>
    <lineage>
        <taxon>Bacteria</taxon>
        <taxon>Bacillati</taxon>
        <taxon>Actinomycetota</taxon>
        <taxon>Actinomycetes</taxon>
        <taxon>Kitasatosporales</taxon>
        <taxon>Streptomycetaceae</taxon>
        <taxon>Streptomyces</taxon>
    </lineage>
</organism>
<dbReference type="PIRSF" id="PIRSF001134">
    <property type="entry name" value="Streptogrisin"/>
    <property type="match status" value="1"/>
</dbReference>
<dbReference type="InterPro" id="IPR018114">
    <property type="entry name" value="TRYPSIN_HIS"/>
</dbReference>
<evidence type="ECO:0000313" key="11">
    <source>
        <dbReference type="EMBL" id="MEI5610222.1"/>
    </source>
</evidence>
<evidence type="ECO:0000256" key="2">
    <source>
        <dbReference type="ARBA" id="ARBA00022670"/>
    </source>
</evidence>
<comment type="similarity">
    <text evidence="1">Belongs to the peptidase S1 family.</text>
</comment>
<proteinExistence type="inferred from homology"/>
<dbReference type="EMBL" id="JBBAYM010000007">
    <property type="protein sequence ID" value="MEI5610222.1"/>
    <property type="molecule type" value="Genomic_DNA"/>
</dbReference>
<dbReference type="Pfam" id="PF00089">
    <property type="entry name" value="Trypsin"/>
    <property type="match status" value="1"/>
</dbReference>
<keyword evidence="5" id="KW-0720">Serine protease</keyword>
<keyword evidence="3 8" id="KW-0732">Signal</keyword>
<dbReference type="Pfam" id="PF02983">
    <property type="entry name" value="Pro_Al_protease"/>
    <property type="match status" value="1"/>
</dbReference>
<dbReference type="SUPFAM" id="SSF50494">
    <property type="entry name" value="Trypsin-like serine proteases"/>
    <property type="match status" value="1"/>
</dbReference>
<accession>A0ABU8GAK9</accession>
<dbReference type="PROSITE" id="PS00134">
    <property type="entry name" value="TRYPSIN_HIS"/>
    <property type="match status" value="1"/>
</dbReference>
<dbReference type="Gene3D" id="2.40.10.10">
    <property type="entry name" value="Trypsin-like serine proteases"/>
    <property type="match status" value="2"/>
</dbReference>
<dbReference type="Gene3D" id="3.30.300.50">
    <property type="match status" value="1"/>
</dbReference>
<gene>
    <name evidence="11" type="ORF">WB403_13705</name>
</gene>
<keyword evidence="2" id="KW-0645">Protease</keyword>
<evidence type="ECO:0000256" key="1">
    <source>
        <dbReference type="ARBA" id="ARBA00007664"/>
    </source>
</evidence>
<dbReference type="PRINTS" id="PR00861">
    <property type="entry name" value="ALYTICPTASE"/>
</dbReference>
<feature type="chain" id="PRO_5046906459" evidence="8">
    <location>
        <begin position="30"/>
        <end position="375"/>
    </location>
</feature>
<dbReference type="RefSeq" id="WP_336541186.1">
    <property type="nucleotide sequence ID" value="NZ_JBBAYL010000004.1"/>
</dbReference>
<dbReference type="InterPro" id="IPR043504">
    <property type="entry name" value="Peptidase_S1_PA_chymotrypsin"/>
</dbReference>
<dbReference type="InterPro" id="IPR001254">
    <property type="entry name" value="Trypsin_dom"/>
</dbReference>
<dbReference type="InterPro" id="IPR001316">
    <property type="entry name" value="Pept_S1A_streptogrisin"/>
</dbReference>
<evidence type="ECO:0000256" key="4">
    <source>
        <dbReference type="ARBA" id="ARBA00022801"/>
    </source>
</evidence>
<feature type="domain" description="Peptidase S1" evidence="9">
    <location>
        <begin position="197"/>
        <end position="350"/>
    </location>
</feature>
<name>A0ABU8GAK9_9ACTN</name>
<evidence type="ECO:0000256" key="7">
    <source>
        <dbReference type="ARBA" id="ARBA00023157"/>
    </source>
</evidence>
<keyword evidence="4" id="KW-0378">Hydrolase</keyword>
<keyword evidence="7" id="KW-1015">Disulfide bond</keyword>
<evidence type="ECO:0000259" key="9">
    <source>
        <dbReference type="Pfam" id="PF00089"/>
    </source>
</evidence>